<dbReference type="Gene3D" id="3.60.20.40">
    <property type="match status" value="1"/>
</dbReference>
<gene>
    <name evidence="1" type="ORF">IDH44_04005</name>
</gene>
<name>A0A927BRX0_9BACL</name>
<dbReference type="PANTHER" id="PTHR43881:SF1">
    <property type="entry name" value="GAMMA-GLUTAMYLTRANSPEPTIDASE (AFU_ORTHOLOGUE AFUA_4G13580)"/>
    <property type="match status" value="1"/>
</dbReference>
<keyword evidence="2" id="KW-1185">Reference proteome</keyword>
<sequence length="545" mass="59084">MTHYDTQYYPYPSRRTAVYAKRGMVATSQHLAAQAGLEMLKQGGNAVDAAIATAACLTVVEPSSNGIGGDAFALVWMKDRLHGLNSSGPAPQGLSLEALREQGLTEMPMYGWTPVTVPGAPAAWAELARRFARLPLTTLLAPAIAYAEEGYAVSPTTSRSWQTAFAEYRAAVQGEQYQSWFETFAPQGRAPAPGEWWRSPGHAATLRSIAETGGESFYRGELAGRIDAYSRQYGGYLRAEDLAAYTPEWVDPVSGSYRGYDVWELPPNGQGIVTLMALNILQQREDGGGNSGLEDELVDARTHRELEAIKLAFEDGLWSITDPRHMDEARVAELLSAAYASRQAARIGDQALLPHTGKPPGGGTVYLATADGEGNMVSYIQSNYMEFGSGLVVPGTGIGLHNRGHTFSLDPNHPNALAPGKRTYHTIIPGFLSRGGRAIGPFGVMGAFMQPQGHLQVLRQMLDYGLNPQAALDAPRWKWEQGRKVLIEPSFPEQLAQALRDRGHELEVAHNSGLFGRGQIIWRDEDSGVLCAGTDPRCDGVAASW</sequence>
<dbReference type="RefSeq" id="WP_190914936.1">
    <property type="nucleotide sequence ID" value="NZ_JACXIZ010000010.1"/>
</dbReference>
<dbReference type="InterPro" id="IPR043137">
    <property type="entry name" value="GGT_ssub_C"/>
</dbReference>
<dbReference type="PANTHER" id="PTHR43881">
    <property type="entry name" value="GAMMA-GLUTAMYLTRANSPEPTIDASE (AFU_ORTHOLOGUE AFUA_4G13580)"/>
    <property type="match status" value="1"/>
</dbReference>
<proteinExistence type="predicted"/>
<accession>A0A927BRX0</accession>
<dbReference type="InterPro" id="IPR029055">
    <property type="entry name" value="Ntn_hydrolases_N"/>
</dbReference>
<dbReference type="Pfam" id="PF01019">
    <property type="entry name" value="G_glu_transpept"/>
    <property type="match status" value="1"/>
</dbReference>
<dbReference type="SUPFAM" id="SSF56235">
    <property type="entry name" value="N-terminal nucleophile aminohydrolases (Ntn hydrolases)"/>
    <property type="match status" value="1"/>
</dbReference>
<dbReference type="AlphaFoldDB" id="A0A927BRX0"/>
<comment type="caution">
    <text evidence="1">The sequence shown here is derived from an EMBL/GenBank/DDBJ whole genome shotgun (WGS) entry which is preliminary data.</text>
</comment>
<dbReference type="PRINTS" id="PR01210">
    <property type="entry name" value="GGTRANSPTASE"/>
</dbReference>
<evidence type="ECO:0000313" key="2">
    <source>
        <dbReference type="Proteomes" id="UP000621560"/>
    </source>
</evidence>
<protein>
    <submittedName>
        <fullName evidence="1">Gamma-glutamyltransferase family protein</fullName>
    </submittedName>
</protein>
<evidence type="ECO:0000313" key="1">
    <source>
        <dbReference type="EMBL" id="MBD2844343.1"/>
    </source>
</evidence>
<reference evidence="1" key="1">
    <citation type="submission" date="2020-09" db="EMBL/GenBank/DDBJ databases">
        <title>A novel bacterium of genus Paenibacillus, isolated from South China Sea.</title>
        <authorList>
            <person name="Huang H."/>
            <person name="Mo K."/>
            <person name="Hu Y."/>
        </authorList>
    </citation>
    <scope>NUCLEOTIDE SEQUENCE</scope>
    <source>
        <strain evidence="1">IB182496</strain>
    </source>
</reference>
<organism evidence="1 2">
    <name type="scientific">Paenibacillus sabuli</name>
    <dbReference type="NCBI Taxonomy" id="2772509"/>
    <lineage>
        <taxon>Bacteria</taxon>
        <taxon>Bacillati</taxon>
        <taxon>Bacillota</taxon>
        <taxon>Bacilli</taxon>
        <taxon>Bacillales</taxon>
        <taxon>Paenibacillaceae</taxon>
        <taxon>Paenibacillus</taxon>
    </lineage>
</organism>
<dbReference type="EMBL" id="JACXIZ010000010">
    <property type="protein sequence ID" value="MBD2844343.1"/>
    <property type="molecule type" value="Genomic_DNA"/>
</dbReference>
<dbReference type="Gene3D" id="1.10.246.230">
    <property type="match status" value="1"/>
</dbReference>
<dbReference type="InterPro" id="IPR052896">
    <property type="entry name" value="GGT-like_enzyme"/>
</dbReference>
<dbReference type="Proteomes" id="UP000621560">
    <property type="component" value="Unassembled WGS sequence"/>
</dbReference>